<comment type="caution">
    <text evidence="10">The sequence shown here is derived from an EMBL/GenBank/DDBJ whole genome shotgun (WGS) entry which is preliminary data.</text>
</comment>
<dbReference type="Gene3D" id="3.20.20.140">
    <property type="entry name" value="Metal-dependent hydrolases"/>
    <property type="match status" value="1"/>
</dbReference>
<dbReference type="AlphaFoldDB" id="A0A101HRZ9"/>
<dbReference type="GO" id="GO:0000105">
    <property type="term" value="P:L-histidine biosynthetic process"/>
    <property type="evidence" value="ECO:0007669"/>
    <property type="project" value="UniProtKB-UniRule"/>
</dbReference>
<accession>A0A101HRZ9</accession>
<dbReference type="Proteomes" id="UP000054092">
    <property type="component" value="Unassembled WGS sequence"/>
</dbReference>
<evidence type="ECO:0000256" key="5">
    <source>
        <dbReference type="ARBA" id="ARBA00022801"/>
    </source>
</evidence>
<feature type="domain" description="Polymerase/histidinol phosphatase N-terminal" evidence="9">
    <location>
        <begin position="2"/>
        <end position="81"/>
    </location>
</feature>
<comment type="pathway">
    <text evidence="1 8">Amino-acid biosynthesis; L-histidine biosynthesis; L-histidine from 5-phospho-alpha-D-ribose 1-diphosphate: step 8/9.</text>
</comment>
<protein>
    <recommendedName>
        <fullName evidence="3 8">Histidinol-phosphatase</fullName>
        <shortName evidence="8">HolPase</shortName>
        <ecNumber evidence="3 8">3.1.3.15</ecNumber>
    </recommendedName>
</protein>
<evidence type="ECO:0000256" key="4">
    <source>
        <dbReference type="ARBA" id="ARBA00022605"/>
    </source>
</evidence>
<dbReference type="PANTHER" id="PTHR21039:SF0">
    <property type="entry name" value="HISTIDINOL-PHOSPHATASE"/>
    <property type="match status" value="1"/>
</dbReference>
<keyword evidence="5 8" id="KW-0378">Hydrolase</keyword>
<dbReference type="SUPFAM" id="SSF89550">
    <property type="entry name" value="PHP domain-like"/>
    <property type="match status" value="1"/>
</dbReference>
<evidence type="ECO:0000313" key="11">
    <source>
        <dbReference type="Proteomes" id="UP000054092"/>
    </source>
</evidence>
<reference evidence="11" key="1">
    <citation type="journal article" date="2015" name="MBio">
        <title>Genome-Resolved Metagenomic Analysis Reveals Roles for Candidate Phyla and Other Microbial Community Members in Biogeochemical Transformations in Oil Reservoirs.</title>
        <authorList>
            <person name="Hu P."/>
            <person name="Tom L."/>
            <person name="Singh A."/>
            <person name="Thomas B.C."/>
            <person name="Baker B.J."/>
            <person name="Piceno Y.M."/>
            <person name="Andersen G.L."/>
            <person name="Banfield J.F."/>
        </authorList>
    </citation>
    <scope>NUCLEOTIDE SEQUENCE [LARGE SCALE GENOMIC DNA]</scope>
</reference>
<dbReference type="InterPro" id="IPR003141">
    <property type="entry name" value="Pol/His_phosphatase_N"/>
</dbReference>
<evidence type="ECO:0000256" key="1">
    <source>
        <dbReference type="ARBA" id="ARBA00004970"/>
    </source>
</evidence>
<dbReference type="EC" id="3.1.3.15" evidence="3 8"/>
<evidence type="ECO:0000259" key="9">
    <source>
        <dbReference type="SMART" id="SM00481"/>
    </source>
</evidence>
<dbReference type="InterPro" id="IPR016195">
    <property type="entry name" value="Pol/histidinol_Pase-like"/>
</dbReference>
<comment type="similarity">
    <text evidence="2 8">Belongs to the PHP hydrolase family. HisK subfamily.</text>
</comment>
<evidence type="ECO:0000256" key="3">
    <source>
        <dbReference type="ARBA" id="ARBA00013085"/>
    </source>
</evidence>
<dbReference type="InterPro" id="IPR004013">
    <property type="entry name" value="PHP_dom"/>
</dbReference>
<dbReference type="Pfam" id="PF02811">
    <property type="entry name" value="PHP"/>
    <property type="match status" value="1"/>
</dbReference>
<dbReference type="PATRIC" id="fig|1184387.3.peg.501"/>
<keyword evidence="4 8" id="KW-0028">Amino-acid biosynthesis</keyword>
<evidence type="ECO:0000256" key="2">
    <source>
        <dbReference type="ARBA" id="ARBA00009152"/>
    </source>
</evidence>
<evidence type="ECO:0000313" key="10">
    <source>
        <dbReference type="EMBL" id="KUK82036.1"/>
    </source>
</evidence>
<dbReference type="UniPathway" id="UPA00031">
    <property type="reaction ID" value="UER00013"/>
</dbReference>
<comment type="catalytic activity">
    <reaction evidence="7 8">
        <text>L-histidinol phosphate + H2O = L-histidinol + phosphate</text>
        <dbReference type="Rhea" id="RHEA:14465"/>
        <dbReference type="ChEBI" id="CHEBI:15377"/>
        <dbReference type="ChEBI" id="CHEBI:43474"/>
        <dbReference type="ChEBI" id="CHEBI:57699"/>
        <dbReference type="ChEBI" id="CHEBI:57980"/>
        <dbReference type="EC" id="3.1.3.15"/>
    </reaction>
</comment>
<evidence type="ECO:0000256" key="7">
    <source>
        <dbReference type="ARBA" id="ARBA00049158"/>
    </source>
</evidence>
<name>A0A101HRZ9_9BACT</name>
<dbReference type="SMART" id="SM00481">
    <property type="entry name" value="POLIIIAc"/>
    <property type="match status" value="1"/>
</dbReference>
<keyword evidence="6 8" id="KW-0368">Histidine biosynthesis</keyword>
<sequence length="250" mass="28022">MIDIHNHTIFSDGRNTVEEVIQSASLKGLHVVGISDHFDPYVSQEVCLQPEETGGYLKEIKSLEGKFPIKILAGLELGLQSQGILLPFEEMDFFIYSVHTVPGRPDLKTLEDPWDIYLREATLAVDLIEKPGFLGHLDFLRRHIPYAKPPRSGPQMDQLLMKLVSCHVGLEVNTSGWMYGIGDPTPQSWVIERYLELGGRLLTIGSDSHRAYQVGSYSSQAVSLLYKLGVKEVFYCEKGSYVSHSIAEAR</sequence>
<proteinExistence type="inferred from homology"/>
<dbReference type="InterPro" id="IPR010140">
    <property type="entry name" value="Histidinol_P_phosphatase_HisJ"/>
</dbReference>
<evidence type="ECO:0000256" key="6">
    <source>
        <dbReference type="ARBA" id="ARBA00023102"/>
    </source>
</evidence>
<dbReference type="GO" id="GO:0005737">
    <property type="term" value="C:cytoplasm"/>
    <property type="evidence" value="ECO:0007669"/>
    <property type="project" value="TreeGrafter"/>
</dbReference>
<organism evidence="10 11">
    <name type="scientific">Mesotoga prima</name>
    <dbReference type="NCBI Taxonomy" id="1184387"/>
    <lineage>
        <taxon>Bacteria</taxon>
        <taxon>Thermotogati</taxon>
        <taxon>Thermotogota</taxon>
        <taxon>Thermotogae</taxon>
        <taxon>Kosmotogales</taxon>
        <taxon>Kosmotogaceae</taxon>
        <taxon>Mesotoga</taxon>
    </lineage>
</organism>
<dbReference type="GO" id="GO:0004401">
    <property type="term" value="F:histidinol-phosphatase activity"/>
    <property type="evidence" value="ECO:0007669"/>
    <property type="project" value="UniProtKB-UniRule"/>
</dbReference>
<dbReference type="EMBL" id="LGGP01000019">
    <property type="protein sequence ID" value="KUK82036.1"/>
    <property type="molecule type" value="Genomic_DNA"/>
</dbReference>
<dbReference type="PANTHER" id="PTHR21039">
    <property type="entry name" value="HISTIDINOL PHOSPHATASE-RELATED"/>
    <property type="match status" value="1"/>
</dbReference>
<gene>
    <name evidence="10" type="ORF">XD94_0204</name>
</gene>
<evidence type="ECO:0000256" key="8">
    <source>
        <dbReference type="RuleBase" id="RU366003"/>
    </source>
</evidence>